<keyword evidence="1 2" id="KW-0732">Signal</keyword>
<name>A0ABP9UPM4_9BACT</name>
<dbReference type="InterPro" id="IPR004843">
    <property type="entry name" value="Calcineurin-like_PHP"/>
</dbReference>
<evidence type="ECO:0000256" key="2">
    <source>
        <dbReference type="SAM" id="SignalP"/>
    </source>
</evidence>
<proteinExistence type="predicted"/>
<sequence>MKDWRKWMLAAAVMPGGWLAAEVHGPLVQWSGDPRHEASVRWLETAAVEGTEGIWQAGPSGFGYGDDDDRTVLRGMEGRYQEIAIRREFTVPETLPENTSLDLMARYDDAFVLWVDGREKAIRNARVVDGKWQVIEKHEASGWERISIGSLAPGKHVIAALGINDGLGSSDFTLDLRLAVPEGDQHWYLIPDAASWEYLAGETPEIGWKTRVSGETAAPEPEQPAFSWRIEGEDAWWDQQVSRATFADTSHQVAHVDLAELPAGKVVEIRIGDASWKFRTAPEKVDHLCFVTGGDVYHEREPMDRMNRRAGGEDPDFVMLGGDLAYTNDQNPGRWAEFIDSWVENVRAPDGRLVPLVVAIGNHEVVGNGYRPVDAPGPDHAREFFSLFKMPQTGSARQAIDFGDEMSLVLLDSGHVEAVAAQTGWLEKTLEARREIPRLFVCYHRPAWGCGTKEDSKEIQAEWCPLIEKFQVDAVFENDHHVFSMTHPLRGGKVDEKAGVPYLGAGAWSVHPRTVPEDALKKRPWLIAAQGVNHFYRVELGPFGWKAIAKDIDGKELETMERRWRR</sequence>
<dbReference type="Gene3D" id="3.60.21.10">
    <property type="match status" value="1"/>
</dbReference>
<feature type="signal peptide" evidence="2">
    <location>
        <begin position="1"/>
        <end position="20"/>
    </location>
</feature>
<dbReference type="Gene3D" id="2.60.120.260">
    <property type="entry name" value="Galactose-binding domain-like"/>
    <property type="match status" value="1"/>
</dbReference>
<dbReference type="EMBL" id="BAABRI010000014">
    <property type="protein sequence ID" value="GAA5483387.1"/>
    <property type="molecule type" value="Genomic_DNA"/>
</dbReference>
<keyword evidence="5" id="KW-1185">Reference proteome</keyword>
<dbReference type="RefSeq" id="WP_353567497.1">
    <property type="nucleotide sequence ID" value="NZ_BAABRI010000014.1"/>
</dbReference>
<dbReference type="PANTHER" id="PTHR22953:SF153">
    <property type="entry name" value="PURPLE ACID PHOSPHATASE"/>
    <property type="match status" value="1"/>
</dbReference>
<dbReference type="PANTHER" id="PTHR22953">
    <property type="entry name" value="ACID PHOSPHATASE RELATED"/>
    <property type="match status" value="1"/>
</dbReference>
<protein>
    <recommendedName>
        <fullName evidence="3">Calcineurin-like phosphoesterase domain-containing protein</fullName>
    </recommendedName>
</protein>
<evidence type="ECO:0000256" key="1">
    <source>
        <dbReference type="ARBA" id="ARBA00022729"/>
    </source>
</evidence>
<organism evidence="4 5">
    <name type="scientific">Haloferula sargassicola</name>
    <dbReference type="NCBI Taxonomy" id="490096"/>
    <lineage>
        <taxon>Bacteria</taxon>
        <taxon>Pseudomonadati</taxon>
        <taxon>Verrucomicrobiota</taxon>
        <taxon>Verrucomicrobiia</taxon>
        <taxon>Verrucomicrobiales</taxon>
        <taxon>Verrucomicrobiaceae</taxon>
        <taxon>Haloferula</taxon>
    </lineage>
</organism>
<dbReference type="InterPro" id="IPR039331">
    <property type="entry name" value="PAPs-like"/>
</dbReference>
<evidence type="ECO:0000313" key="5">
    <source>
        <dbReference type="Proteomes" id="UP001476282"/>
    </source>
</evidence>
<dbReference type="SUPFAM" id="SSF56300">
    <property type="entry name" value="Metallo-dependent phosphatases"/>
    <property type="match status" value="1"/>
</dbReference>
<accession>A0ABP9UPM4</accession>
<dbReference type="InterPro" id="IPR029052">
    <property type="entry name" value="Metallo-depent_PP-like"/>
</dbReference>
<dbReference type="Pfam" id="PF00149">
    <property type="entry name" value="Metallophos"/>
    <property type="match status" value="1"/>
</dbReference>
<comment type="caution">
    <text evidence="4">The sequence shown here is derived from an EMBL/GenBank/DDBJ whole genome shotgun (WGS) entry which is preliminary data.</text>
</comment>
<dbReference type="Proteomes" id="UP001476282">
    <property type="component" value="Unassembled WGS sequence"/>
</dbReference>
<feature type="chain" id="PRO_5046737184" description="Calcineurin-like phosphoesterase domain-containing protein" evidence="2">
    <location>
        <begin position="21"/>
        <end position="566"/>
    </location>
</feature>
<evidence type="ECO:0000259" key="3">
    <source>
        <dbReference type="Pfam" id="PF00149"/>
    </source>
</evidence>
<reference evidence="4 5" key="1">
    <citation type="submission" date="2024-02" db="EMBL/GenBank/DDBJ databases">
        <title>Haloferula sargassicola NBRC 104335.</title>
        <authorList>
            <person name="Ichikawa N."/>
            <person name="Katano-Makiyama Y."/>
            <person name="Hidaka K."/>
        </authorList>
    </citation>
    <scope>NUCLEOTIDE SEQUENCE [LARGE SCALE GENOMIC DNA]</scope>
    <source>
        <strain evidence="4 5">NBRC 104335</strain>
    </source>
</reference>
<gene>
    <name evidence="4" type="ORF">Hsar01_02618</name>
</gene>
<evidence type="ECO:0000313" key="4">
    <source>
        <dbReference type="EMBL" id="GAA5483387.1"/>
    </source>
</evidence>
<feature type="domain" description="Calcineurin-like phosphoesterase" evidence="3">
    <location>
        <begin position="302"/>
        <end position="476"/>
    </location>
</feature>